<comment type="cofactor">
    <cofactor evidence="1">
        <name>Mg(2+)</name>
        <dbReference type="ChEBI" id="CHEBI:18420"/>
    </cofactor>
</comment>
<dbReference type="PANTHER" id="PTHR43046:SF14">
    <property type="entry name" value="MUTT_NUDIX FAMILY PROTEIN"/>
    <property type="match status" value="1"/>
</dbReference>
<dbReference type="Proteomes" id="UP001589867">
    <property type="component" value="Unassembled WGS sequence"/>
</dbReference>
<feature type="domain" description="Nudix hydrolase" evidence="3">
    <location>
        <begin position="39"/>
        <end position="172"/>
    </location>
</feature>
<accession>A0ABV6MBH9</accession>
<evidence type="ECO:0000256" key="1">
    <source>
        <dbReference type="ARBA" id="ARBA00001946"/>
    </source>
</evidence>
<gene>
    <name evidence="4" type="ORF">ACFFIA_30910</name>
</gene>
<dbReference type="Gene3D" id="3.90.79.10">
    <property type="entry name" value="Nucleoside Triphosphate Pyrophosphohydrolase"/>
    <property type="match status" value="1"/>
</dbReference>
<dbReference type="PROSITE" id="PS51462">
    <property type="entry name" value="NUDIX"/>
    <property type="match status" value="1"/>
</dbReference>
<comment type="caution">
    <text evidence="4">The sequence shown here is derived from an EMBL/GenBank/DDBJ whole genome shotgun (WGS) entry which is preliminary data.</text>
</comment>
<dbReference type="RefSeq" id="WP_377257567.1">
    <property type="nucleotide sequence ID" value="NZ_JBHLUH010000064.1"/>
</dbReference>
<reference evidence="4 5" key="1">
    <citation type="submission" date="2024-09" db="EMBL/GenBank/DDBJ databases">
        <authorList>
            <person name="Sun Q."/>
            <person name="Mori K."/>
        </authorList>
    </citation>
    <scope>NUCLEOTIDE SEQUENCE [LARGE SCALE GENOMIC DNA]</scope>
    <source>
        <strain evidence="4 5">TBRC 3947</strain>
    </source>
</reference>
<protein>
    <submittedName>
        <fullName evidence="4">NUDIX domain-containing protein</fullName>
    </submittedName>
</protein>
<organism evidence="4 5">
    <name type="scientific">Phytohabitans kaempferiae</name>
    <dbReference type="NCBI Taxonomy" id="1620943"/>
    <lineage>
        <taxon>Bacteria</taxon>
        <taxon>Bacillati</taxon>
        <taxon>Actinomycetota</taxon>
        <taxon>Actinomycetes</taxon>
        <taxon>Micromonosporales</taxon>
        <taxon>Micromonosporaceae</taxon>
    </lineage>
</organism>
<dbReference type="SUPFAM" id="SSF55811">
    <property type="entry name" value="Nudix"/>
    <property type="match status" value="1"/>
</dbReference>
<evidence type="ECO:0000313" key="5">
    <source>
        <dbReference type="Proteomes" id="UP001589867"/>
    </source>
</evidence>
<sequence length="174" mass="19847">MRWTVHSERDLYRDQWVHVATADVELPDGRHLDHRIIRTAAPGAGIVVVHEHRVLLMWRHRFITDTYGWEIPHGSIRRGEAPADAAAREAEEETGWRPMPPIRPLVYTQPSPGLMTSEHHIFRADSATYIGPPKDAFESDKIDWIPLGDVRSLIDKQHIVAGTTLVALLYLLNQ</sequence>
<dbReference type="InterPro" id="IPR015797">
    <property type="entry name" value="NUDIX_hydrolase-like_dom_sf"/>
</dbReference>
<keyword evidence="5" id="KW-1185">Reference proteome</keyword>
<dbReference type="PROSITE" id="PS00893">
    <property type="entry name" value="NUDIX_BOX"/>
    <property type="match status" value="1"/>
</dbReference>
<dbReference type="InterPro" id="IPR020084">
    <property type="entry name" value="NUDIX_hydrolase_CS"/>
</dbReference>
<dbReference type="Pfam" id="PF00293">
    <property type="entry name" value="NUDIX"/>
    <property type="match status" value="1"/>
</dbReference>
<name>A0ABV6MBH9_9ACTN</name>
<keyword evidence="2" id="KW-0378">Hydrolase</keyword>
<evidence type="ECO:0000259" key="3">
    <source>
        <dbReference type="PROSITE" id="PS51462"/>
    </source>
</evidence>
<dbReference type="InterPro" id="IPR000086">
    <property type="entry name" value="NUDIX_hydrolase_dom"/>
</dbReference>
<dbReference type="EMBL" id="JBHLUH010000064">
    <property type="protein sequence ID" value="MFC0532071.1"/>
    <property type="molecule type" value="Genomic_DNA"/>
</dbReference>
<proteinExistence type="predicted"/>
<dbReference type="PANTHER" id="PTHR43046">
    <property type="entry name" value="GDP-MANNOSE MANNOSYL HYDROLASE"/>
    <property type="match status" value="1"/>
</dbReference>
<evidence type="ECO:0000256" key="2">
    <source>
        <dbReference type="ARBA" id="ARBA00022801"/>
    </source>
</evidence>
<evidence type="ECO:0000313" key="4">
    <source>
        <dbReference type="EMBL" id="MFC0532071.1"/>
    </source>
</evidence>